<dbReference type="InterPro" id="IPR020471">
    <property type="entry name" value="AKR"/>
</dbReference>
<dbReference type="EMBL" id="JAPWDS010000002">
    <property type="protein sequence ID" value="KAJ5514334.1"/>
    <property type="molecule type" value="Genomic_DNA"/>
</dbReference>
<dbReference type="InterPro" id="IPR036812">
    <property type="entry name" value="NAD(P)_OxRdtase_dom_sf"/>
</dbReference>
<accession>A0A9W9Y3H4</accession>
<dbReference type="SUPFAM" id="SSF51430">
    <property type="entry name" value="NAD(P)-linked oxidoreductase"/>
    <property type="match status" value="1"/>
</dbReference>
<organism evidence="3 4">
    <name type="scientific">Penicillium fimorum</name>
    <dbReference type="NCBI Taxonomy" id="1882269"/>
    <lineage>
        <taxon>Eukaryota</taxon>
        <taxon>Fungi</taxon>
        <taxon>Dikarya</taxon>
        <taxon>Ascomycota</taxon>
        <taxon>Pezizomycotina</taxon>
        <taxon>Eurotiomycetes</taxon>
        <taxon>Eurotiomycetidae</taxon>
        <taxon>Eurotiales</taxon>
        <taxon>Aspergillaceae</taxon>
        <taxon>Penicillium</taxon>
    </lineage>
</organism>
<dbReference type="PRINTS" id="PR00069">
    <property type="entry name" value="ALDKETRDTASE"/>
</dbReference>
<gene>
    <name evidence="3" type="ORF">N7463_003886</name>
</gene>
<keyword evidence="1" id="KW-0560">Oxidoreductase</keyword>
<evidence type="ECO:0000259" key="2">
    <source>
        <dbReference type="Pfam" id="PF00248"/>
    </source>
</evidence>
<dbReference type="OrthoDB" id="4311613at2759"/>
<evidence type="ECO:0000256" key="1">
    <source>
        <dbReference type="ARBA" id="ARBA00023002"/>
    </source>
</evidence>
<dbReference type="Proteomes" id="UP001149954">
    <property type="component" value="Unassembled WGS sequence"/>
</dbReference>
<dbReference type="Pfam" id="PF00248">
    <property type="entry name" value="Aldo_ket_red"/>
    <property type="match status" value="1"/>
</dbReference>
<dbReference type="GO" id="GO:0016491">
    <property type="term" value="F:oxidoreductase activity"/>
    <property type="evidence" value="ECO:0007669"/>
    <property type="project" value="UniProtKB-KW"/>
</dbReference>
<keyword evidence="4" id="KW-1185">Reference proteome</keyword>
<sequence length="148" mass="16588">MGRQNNLNYNPTRDLPRIHTAWVKLKSAWLTFVDTAQSYECERVCKALFRDMPRDLLAGPSPSFKLQDSLLRLRLDYVDIYLVHGPIHPSKISTATKGMADCVASGIARAVGVANYDTKEMIKMADELANRCFPTVPLYSIATILQQG</sequence>
<dbReference type="AlphaFoldDB" id="A0A9W9Y3H4"/>
<proteinExistence type="predicted"/>
<evidence type="ECO:0000313" key="3">
    <source>
        <dbReference type="EMBL" id="KAJ5514334.1"/>
    </source>
</evidence>
<dbReference type="InterPro" id="IPR023210">
    <property type="entry name" value="NADP_OxRdtase_dom"/>
</dbReference>
<comment type="caution">
    <text evidence="3">The sequence shown here is derived from an EMBL/GenBank/DDBJ whole genome shotgun (WGS) entry which is preliminary data.</text>
</comment>
<dbReference type="PANTHER" id="PTHR11732">
    <property type="entry name" value="ALDO/KETO REDUCTASE"/>
    <property type="match status" value="1"/>
</dbReference>
<reference evidence="3" key="2">
    <citation type="journal article" date="2023" name="IMA Fungus">
        <title>Comparative genomic study of the Penicillium genus elucidates a diverse pangenome and 15 lateral gene transfer events.</title>
        <authorList>
            <person name="Petersen C."/>
            <person name="Sorensen T."/>
            <person name="Nielsen M.R."/>
            <person name="Sondergaard T.E."/>
            <person name="Sorensen J.L."/>
            <person name="Fitzpatrick D.A."/>
            <person name="Frisvad J.C."/>
            <person name="Nielsen K.L."/>
        </authorList>
    </citation>
    <scope>NUCLEOTIDE SEQUENCE</scope>
    <source>
        <strain evidence="3">IBT 29495</strain>
    </source>
</reference>
<reference evidence="3" key="1">
    <citation type="submission" date="2022-12" db="EMBL/GenBank/DDBJ databases">
        <authorList>
            <person name="Petersen C."/>
        </authorList>
    </citation>
    <scope>NUCLEOTIDE SEQUENCE</scope>
    <source>
        <strain evidence="3">IBT 29495</strain>
    </source>
</reference>
<name>A0A9W9Y3H4_9EURO</name>
<evidence type="ECO:0000313" key="4">
    <source>
        <dbReference type="Proteomes" id="UP001149954"/>
    </source>
</evidence>
<dbReference type="Gene3D" id="3.20.20.100">
    <property type="entry name" value="NADP-dependent oxidoreductase domain"/>
    <property type="match status" value="1"/>
</dbReference>
<feature type="domain" description="NADP-dependent oxidoreductase" evidence="2">
    <location>
        <begin position="66"/>
        <end position="124"/>
    </location>
</feature>
<protein>
    <recommendedName>
        <fullName evidence="2">NADP-dependent oxidoreductase domain-containing protein</fullName>
    </recommendedName>
</protein>